<dbReference type="EMBL" id="VEPZ02001209">
    <property type="protein sequence ID" value="KAE8686954.1"/>
    <property type="molecule type" value="Genomic_DNA"/>
</dbReference>
<dbReference type="InterPro" id="IPR023395">
    <property type="entry name" value="MCP_dom_sf"/>
</dbReference>
<dbReference type="PRINTS" id="PR00926">
    <property type="entry name" value="MITOCARRIER"/>
</dbReference>
<dbReference type="GO" id="GO:0016020">
    <property type="term" value="C:membrane"/>
    <property type="evidence" value="ECO:0007669"/>
    <property type="project" value="UniProtKB-SubCell"/>
</dbReference>
<evidence type="ECO:0000256" key="12">
    <source>
        <dbReference type="PROSITE-ProRule" id="PRU00282"/>
    </source>
</evidence>
<evidence type="ECO:0000256" key="9">
    <source>
        <dbReference type="ARBA" id="ARBA00022946"/>
    </source>
</evidence>
<keyword evidence="10 15" id="KW-1133">Transmembrane helix</keyword>
<evidence type="ECO:0000256" key="5">
    <source>
        <dbReference type="ARBA" id="ARBA00022528"/>
    </source>
</evidence>
<evidence type="ECO:0000313" key="16">
    <source>
        <dbReference type="EMBL" id="KAE8686954.1"/>
    </source>
</evidence>
<feature type="transmembrane region" description="Helical" evidence="15">
    <location>
        <begin position="243"/>
        <end position="268"/>
    </location>
</feature>
<evidence type="ECO:0000256" key="1">
    <source>
        <dbReference type="ARBA" id="ARBA00004119"/>
    </source>
</evidence>
<keyword evidence="8" id="KW-0677">Repeat</keyword>
<comment type="subcellular location">
    <subcellularLocation>
        <location evidence="2">Membrane</location>
        <topology evidence="2">Multi-pass membrane protein</topology>
    </subcellularLocation>
    <subcellularLocation>
        <location evidence="1">Plastid</location>
        <location evidence="1">Chloroplast envelope</location>
    </subcellularLocation>
</comment>
<keyword evidence="17" id="KW-1185">Reference proteome</keyword>
<comment type="caution">
    <text evidence="16">The sequence shown here is derived from an EMBL/GenBank/DDBJ whole genome shotgun (WGS) entry which is preliminary data.</text>
</comment>
<evidence type="ECO:0000256" key="13">
    <source>
        <dbReference type="RuleBase" id="RU000488"/>
    </source>
</evidence>
<evidence type="ECO:0000256" key="2">
    <source>
        <dbReference type="ARBA" id="ARBA00004141"/>
    </source>
</evidence>
<dbReference type="Proteomes" id="UP000436088">
    <property type="component" value="Unassembled WGS sequence"/>
</dbReference>
<accession>A0A6A2Z4M6</accession>
<evidence type="ECO:0000256" key="11">
    <source>
        <dbReference type="ARBA" id="ARBA00023136"/>
    </source>
</evidence>
<feature type="repeat" description="Solcar" evidence="12">
    <location>
        <begin position="188"/>
        <end position="271"/>
    </location>
</feature>
<dbReference type="SUPFAM" id="SSF103506">
    <property type="entry name" value="Mitochondrial carrier"/>
    <property type="match status" value="1"/>
</dbReference>
<dbReference type="Pfam" id="PF00153">
    <property type="entry name" value="Mito_carr"/>
    <property type="match status" value="3"/>
</dbReference>
<dbReference type="FunFam" id="1.50.40.10:FF:000042">
    <property type="entry name" value="Envelope ADP,ATP carrier protein"/>
    <property type="match status" value="1"/>
</dbReference>
<evidence type="ECO:0000256" key="15">
    <source>
        <dbReference type="SAM" id="Phobius"/>
    </source>
</evidence>
<dbReference type="InterPro" id="IPR018108">
    <property type="entry name" value="MCP_transmembrane"/>
</dbReference>
<dbReference type="PANTHER" id="PTHR24089">
    <property type="entry name" value="SOLUTE CARRIER FAMILY 25"/>
    <property type="match status" value="1"/>
</dbReference>
<dbReference type="InterPro" id="IPR002067">
    <property type="entry name" value="MCP"/>
</dbReference>
<keyword evidence="4 13" id="KW-0813">Transport</keyword>
<name>A0A6A2Z4M6_HIBSY</name>
<feature type="region of interest" description="Disordered" evidence="14">
    <location>
        <begin position="374"/>
        <end position="393"/>
    </location>
</feature>
<protein>
    <submittedName>
        <fullName evidence="16">Thylakoid ADP,ATP carrier protein</fullName>
    </submittedName>
</protein>
<evidence type="ECO:0000256" key="6">
    <source>
        <dbReference type="ARBA" id="ARBA00022640"/>
    </source>
</evidence>
<keyword evidence="7 12" id="KW-0812">Transmembrane</keyword>
<dbReference type="Gene3D" id="1.50.40.10">
    <property type="entry name" value="Mitochondrial carrier domain"/>
    <property type="match status" value="1"/>
</dbReference>
<evidence type="ECO:0000256" key="7">
    <source>
        <dbReference type="ARBA" id="ARBA00022692"/>
    </source>
</evidence>
<dbReference type="PROSITE" id="PS50920">
    <property type="entry name" value="SOLCAR"/>
    <property type="match status" value="3"/>
</dbReference>
<comment type="similarity">
    <text evidence="3 13">Belongs to the mitochondrial carrier (TC 2.A.29) family.</text>
</comment>
<evidence type="ECO:0000256" key="14">
    <source>
        <dbReference type="SAM" id="MobiDB-lite"/>
    </source>
</evidence>
<gene>
    <name evidence="16" type="ORF">F3Y22_tig00111027pilonHSYRG00575</name>
</gene>
<evidence type="ECO:0000313" key="17">
    <source>
        <dbReference type="Proteomes" id="UP000436088"/>
    </source>
</evidence>
<feature type="transmembrane region" description="Helical" evidence="15">
    <location>
        <begin position="280"/>
        <end position="301"/>
    </location>
</feature>
<feature type="repeat" description="Solcar" evidence="12">
    <location>
        <begin position="281"/>
        <end position="362"/>
    </location>
</feature>
<evidence type="ECO:0000256" key="8">
    <source>
        <dbReference type="ARBA" id="ARBA00022737"/>
    </source>
</evidence>
<keyword evidence="5" id="KW-0150">Chloroplast</keyword>
<sequence>MGETKIKSKAILRFQSIQGLAPSETTTLDEPLYRAVRLRYDSNGGLGGGSPNFACLSISEKREQRQRGFKPAPGQLLNHPLAALSYVPRDAAIFAAGAVAGAVAKTVTAPLDRIKLLMQTHGVRAGQESAKKAIGFVEAIVVIGKEEGIKGYWKGNLPQVIRIIPYSAVQLFAYETYKKLFKRNDGELSVVGRLAAGACAGMTSTFITYPLDVLRLRLAVEPGYRKMSEIALTMLREEGFASFYYGLGPSLIGIAPYIAVNFCIFDLFKRALPEKYRQKTQASLLTAIVSATAATITCYPLDTVRRQMQMRGSPYKSVLEAIPGIIERNGIIGLYRGFLPNALKNLPNSSIRLTTFDIVKRLLSASEKEFQKIVDENRRKDKDETGVGESRSL</sequence>
<organism evidence="16 17">
    <name type="scientific">Hibiscus syriacus</name>
    <name type="common">Rose of Sharon</name>
    <dbReference type="NCBI Taxonomy" id="106335"/>
    <lineage>
        <taxon>Eukaryota</taxon>
        <taxon>Viridiplantae</taxon>
        <taxon>Streptophyta</taxon>
        <taxon>Embryophyta</taxon>
        <taxon>Tracheophyta</taxon>
        <taxon>Spermatophyta</taxon>
        <taxon>Magnoliopsida</taxon>
        <taxon>eudicotyledons</taxon>
        <taxon>Gunneridae</taxon>
        <taxon>Pentapetalae</taxon>
        <taxon>rosids</taxon>
        <taxon>malvids</taxon>
        <taxon>Malvales</taxon>
        <taxon>Malvaceae</taxon>
        <taxon>Malvoideae</taxon>
        <taxon>Hibiscus</taxon>
    </lineage>
</organism>
<evidence type="ECO:0000256" key="3">
    <source>
        <dbReference type="ARBA" id="ARBA00006375"/>
    </source>
</evidence>
<keyword evidence="6" id="KW-0934">Plastid</keyword>
<evidence type="ECO:0000256" key="10">
    <source>
        <dbReference type="ARBA" id="ARBA00022989"/>
    </source>
</evidence>
<keyword evidence="9" id="KW-0809">Transit peptide</keyword>
<dbReference type="GO" id="GO:0009941">
    <property type="term" value="C:chloroplast envelope"/>
    <property type="evidence" value="ECO:0007669"/>
    <property type="project" value="UniProtKB-SubCell"/>
</dbReference>
<feature type="compositionally biased region" description="Basic and acidic residues" evidence="14">
    <location>
        <begin position="374"/>
        <end position="385"/>
    </location>
</feature>
<dbReference type="GO" id="GO:0055085">
    <property type="term" value="P:transmembrane transport"/>
    <property type="evidence" value="ECO:0007669"/>
    <property type="project" value="InterPro"/>
</dbReference>
<proteinExistence type="inferred from homology"/>
<dbReference type="OrthoDB" id="270584at2759"/>
<evidence type="ECO:0000256" key="4">
    <source>
        <dbReference type="ARBA" id="ARBA00022448"/>
    </source>
</evidence>
<feature type="repeat" description="Solcar" evidence="12">
    <location>
        <begin position="88"/>
        <end position="180"/>
    </location>
</feature>
<dbReference type="AlphaFoldDB" id="A0A6A2Z4M6"/>
<keyword evidence="11 12" id="KW-0472">Membrane</keyword>
<reference evidence="16" key="1">
    <citation type="submission" date="2019-09" db="EMBL/GenBank/DDBJ databases">
        <title>Draft genome information of white flower Hibiscus syriacus.</title>
        <authorList>
            <person name="Kim Y.-M."/>
        </authorList>
    </citation>
    <scope>NUCLEOTIDE SEQUENCE [LARGE SCALE GENOMIC DNA]</scope>
    <source>
        <strain evidence="16">YM2019G1</strain>
    </source>
</reference>